<dbReference type="Proteomes" id="UP000773462">
    <property type="component" value="Unassembled WGS sequence"/>
</dbReference>
<comment type="caution">
    <text evidence="1">The sequence shown here is derived from an EMBL/GenBank/DDBJ whole genome shotgun (WGS) entry which is preliminary data.</text>
</comment>
<reference evidence="1 2" key="1">
    <citation type="submission" date="2021-03" db="EMBL/GenBank/DDBJ databases">
        <title>Genomic Encyclopedia of Type Strains, Phase IV (KMG-IV): sequencing the most valuable type-strain genomes for metagenomic binning, comparative biology and taxonomic classification.</title>
        <authorList>
            <person name="Goeker M."/>
        </authorList>
    </citation>
    <scope>NUCLEOTIDE SEQUENCE [LARGE SCALE GENOMIC DNA]</scope>
    <source>
        <strain evidence="1 2">DSM 101953</strain>
    </source>
</reference>
<dbReference type="PANTHER" id="PTHR48098">
    <property type="entry name" value="ENTEROCHELIN ESTERASE-RELATED"/>
    <property type="match status" value="1"/>
</dbReference>
<sequence>MKGSRSSCLYLLLIILYIVLGGCSRNSGEDSQGASDKVETAPLQSPGVQNLVFHSETLDRDMRLSVYLPAGYNASQRYPVLYFIHGYGSRETDIFDGLNLQQKAERLIEAGQIEPLIIVAPQKDNSYGLNAVANPGDPAAPSGERYEDYLVKDVVEYTDSHFKTLAERDSRYIGGISMGGFISLHSAFLHSDVYSRVGGHSPALFLDDWSLAGGENGLVQFLYPTEALRQERDPLLLAQNRDLSKLSIYLDCGAEDSYRFYEGTEQLYTLLKEKGVPVEYHLRAGQHDGDYWKSHMDEYLKFYAGRTDGS</sequence>
<dbReference type="EMBL" id="JAGGLV010000009">
    <property type="protein sequence ID" value="MBP2113027.1"/>
    <property type="molecule type" value="Genomic_DNA"/>
</dbReference>
<gene>
    <name evidence="1" type="ORF">J2Z70_003181</name>
</gene>
<protein>
    <submittedName>
        <fullName evidence="1">Enterochelin esterase-like enzyme</fullName>
    </submittedName>
</protein>
<organism evidence="1 2">
    <name type="scientific">Paenibacillus silagei</name>
    <dbReference type="NCBI Taxonomy" id="1670801"/>
    <lineage>
        <taxon>Bacteria</taxon>
        <taxon>Bacillati</taxon>
        <taxon>Bacillota</taxon>
        <taxon>Bacilli</taxon>
        <taxon>Bacillales</taxon>
        <taxon>Paenibacillaceae</taxon>
        <taxon>Paenibacillus</taxon>
    </lineage>
</organism>
<dbReference type="RefSeq" id="WP_209874595.1">
    <property type="nucleotide sequence ID" value="NZ_JAGGLV010000009.1"/>
</dbReference>
<dbReference type="InterPro" id="IPR029058">
    <property type="entry name" value="AB_hydrolase_fold"/>
</dbReference>
<evidence type="ECO:0000313" key="2">
    <source>
        <dbReference type="Proteomes" id="UP000773462"/>
    </source>
</evidence>
<dbReference type="Pfam" id="PF00756">
    <property type="entry name" value="Esterase"/>
    <property type="match status" value="1"/>
</dbReference>
<dbReference type="SUPFAM" id="SSF53474">
    <property type="entry name" value="alpha/beta-Hydrolases"/>
    <property type="match status" value="1"/>
</dbReference>
<dbReference type="InterPro" id="IPR000801">
    <property type="entry name" value="Esterase-like"/>
</dbReference>
<name>A0ABS4NSI4_9BACL</name>
<dbReference type="InterPro" id="IPR050583">
    <property type="entry name" value="Mycobacterial_A85_antigen"/>
</dbReference>
<dbReference type="PROSITE" id="PS51257">
    <property type="entry name" value="PROKAR_LIPOPROTEIN"/>
    <property type="match status" value="1"/>
</dbReference>
<proteinExistence type="predicted"/>
<dbReference type="Gene3D" id="3.40.50.1820">
    <property type="entry name" value="alpha/beta hydrolase"/>
    <property type="match status" value="1"/>
</dbReference>
<accession>A0ABS4NSI4</accession>
<keyword evidence="2" id="KW-1185">Reference proteome</keyword>
<evidence type="ECO:0000313" key="1">
    <source>
        <dbReference type="EMBL" id="MBP2113027.1"/>
    </source>
</evidence>